<reference evidence="1 2" key="1">
    <citation type="submission" date="2018-10" db="EMBL/GenBank/DDBJ databases">
        <title>Draft genome sequence for the type isolate of Erwinia psidii, agent causal of bacterial blight in guava (Psidium guajava) and wilt and die-back of Eucalyptus spp.</title>
        <authorList>
            <person name="Hermenegildo P.S."/>
            <person name="Santos S.A."/>
            <person name="Guimaraes L.M.S."/>
            <person name="Vidigal P.M.P."/>
            <person name="Pereira I.C."/>
            <person name="Badel J.L."/>
            <person name="Alfenas-Zerbini P."/>
            <person name="Ferreira M.A.S.V."/>
            <person name="Alfenas A.C."/>
        </authorList>
    </citation>
    <scope>NUCLEOTIDE SEQUENCE [LARGE SCALE GENOMIC DNA]</scope>
    <source>
        <strain evidence="1 2">IBSBF 435</strain>
    </source>
</reference>
<keyword evidence="2" id="KW-1185">Reference proteome</keyword>
<dbReference type="AlphaFoldDB" id="A0A3N6TVP4"/>
<dbReference type="Proteomes" id="UP000279457">
    <property type="component" value="Unassembled WGS sequence"/>
</dbReference>
<protein>
    <recommendedName>
        <fullName evidence="3">Transposase</fullName>
    </recommendedName>
</protein>
<evidence type="ECO:0000313" key="2">
    <source>
        <dbReference type="Proteomes" id="UP000279457"/>
    </source>
</evidence>
<accession>A0A3N6TVP4</accession>
<name>A0A3N6TVP4_9GAMM</name>
<evidence type="ECO:0000313" key="1">
    <source>
        <dbReference type="EMBL" id="RQM39342.1"/>
    </source>
</evidence>
<sequence length="74" mass="8697">MFEVHRSSYKYWRQPKKPDVTRVALLSLIRESCRESNDFAGARNIAAMVTTKGVKLSRWWTTKLMKELTFISCQ</sequence>
<gene>
    <name evidence="1" type="ORF">EB241_06235</name>
</gene>
<proteinExistence type="predicted"/>
<dbReference type="OrthoDB" id="6518037at2"/>
<organism evidence="1 2">
    <name type="scientific">Erwinia psidii</name>
    <dbReference type="NCBI Taxonomy" id="69224"/>
    <lineage>
        <taxon>Bacteria</taxon>
        <taxon>Pseudomonadati</taxon>
        <taxon>Pseudomonadota</taxon>
        <taxon>Gammaproteobacteria</taxon>
        <taxon>Enterobacterales</taxon>
        <taxon>Erwiniaceae</taxon>
        <taxon>Erwinia</taxon>
    </lineage>
</organism>
<comment type="caution">
    <text evidence="1">The sequence shown here is derived from an EMBL/GenBank/DDBJ whole genome shotgun (WGS) entry which is preliminary data.</text>
</comment>
<evidence type="ECO:0008006" key="3">
    <source>
        <dbReference type="Google" id="ProtNLM"/>
    </source>
</evidence>
<dbReference type="EMBL" id="RHHM01000003">
    <property type="protein sequence ID" value="RQM39342.1"/>
    <property type="molecule type" value="Genomic_DNA"/>
</dbReference>